<proteinExistence type="predicted"/>
<feature type="region of interest" description="Disordered" evidence="1">
    <location>
        <begin position="137"/>
        <end position="165"/>
    </location>
</feature>
<evidence type="ECO:0000256" key="1">
    <source>
        <dbReference type="SAM" id="MobiDB-lite"/>
    </source>
</evidence>
<evidence type="ECO:0000313" key="5">
    <source>
        <dbReference type="Proteomes" id="UP001140453"/>
    </source>
</evidence>
<feature type="signal peptide" evidence="2">
    <location>
        <begin position="1"/>
        <end position="19"/>
    </location>
</feature>
<feature type="compositionally biased region" description="Low complexity" evidence="1">
    <location>
        <begin position="228"/>
        <end position="245"/>
    </location>
</feature>
<feature type="chain" id="PRO_5040879600" description="Apple domain-containing protein" evidence="2">
    <location>
        <begin position="20"/>
        <end position="275"/>
    </location>
</feature>
<dbReference type="AlphaFoldDB" id="A0A9W9CY14"/>
<comment type="caution">
    <text evidence="4">The sequence shown here is derived from an EMBL/GenBank/DDBJ whole genome shotgun (WGS) entry which is preliminary data.</text>
</comment>
<organism evidence="4 5">
    <name type="scientific">Gnomoniopsis smithogilvyi</name>
    <dbReference type="NCBI Taxonomy" id="1191159"/>
    <lineage>
        <taxon>Eukaryota</taxon>
        <taxon>Fungi</taxon>
        <taxon>Dikarya</taxon>
        <taxon>Ascomycota</taxon>
        <taxon>Pezizomycotina</taxon>
        <taxon>Sordariomycetes</taxon>
        <taxon>Sordariomycetidae</taxon>
        <taxon>Diaporthales</taxon>
        <taxon>Gnomoniaceae</taxon>
        <taxon>Gnomoniopsis</taxon>
    </lineage>
</organism>
<name>A0A9W9CY14_9PEZI</name>
<gene>
    <name evidence="4" type="ORF">N0V93_005321</name>
</gene>
<feature type="region of interest" description="Disordered" evidence="1">
    <location>
        <begin position="179"/>
        <end position="245"/>
    </location>
</feature>
<feature type="compositionally biased region" description="Low complexity" evidence="1">
    <location>
        <begin position="180"/>
        <end position="189"/>
    </location>
</feature>
<evidence type="ECO:0000256" key="2">
    <source>
        <dbReference type="SAM" id="SignalP"/>
    </source>
</evidence>
<accession>A0A9W9CY14</accession>
<feature type="domain" description="Apple" evidence="3">
    <location>
        <begin position="35"/>
        <end position="107"/>
    </location>
</feature>
<dbReference type="EMBL" id="JAPEVB010000003">
    <property type="protein sequence ID" value="KAJ4391701.1"/>
    <property type="molecule type" value="Genomic_DNA"/>
</dbReference>
<evidence type="ECO:0000259" key="3">
    <source>
        <dbReference type="PROSITE" id="PS50948"/>
    </source>
</evidence>
<dbReference type="Pfam" id="PF00024">
    <property type="entry name" value="PAN_1"/>
    <property type="match status" value="1"/>
</dbReference>
<keyword evidence="2" id="KW-0732">Signal</keyword>
<evidence type="ECO:0000313" key="4">
    <source>
        <dbReference type="EMBL" id="KAJ4391701.1"/>
    </source>
</evidence>
<reference evidence="4" key="1">
    <citation type="submission" date="2022-10" db="EMBL/GenBank/DDBJ databases">
        <title>Tapping the CABI collections for fungal endophytes: first genome assemblies for Collariella, Neodidymelliopsis, Ascochyta clinopodiicola, Didymella pomorum, Didymosphaeria variabile, Neocosmospora piperis and Neocucurbitaria cava.</title>
        <authorList>
            <person name="Hill R."/>
        </authorList>
    </citation>
    <scope>NUCLEOTIDE SEQUENCE</scope>
    <source>
        <strain evidence="4">IMI 355082</strain>
    </source>
</reference>
<dbReference type="Proteomes" id="UP001140453">
    <property type="component" value="Unassembled WGS sequence"/>
</dbReference>
<protein>
    <recommendedName>
        <fullName evidence="3">Apple domain-containing protein</fullName>
    </recommendedName>
</protein>
<dbReference type="InterPro" id="IPR003609">
    <property type="entry name" value="Pan_app"/>
</dbReference>
<keyword evidence="5" id="KW-1185">Reference proteome</keyword>
<feature type="compositionally biased region" description="Polar residues" evidence="1">
    <location>
        <begin position="199"/>
        <end position="226"/>
    </location>
</feature>
<dbReference type="PROSITE" id="PS50948">
    <property type="entry name" value="PAN"/>
    <property type="match status" value="1"/>
</dbReference>
<dbReference type="OrthoDB" id="3556996at2759"/>
<sequence length="275" mass="28148">MFFKTSFILLSLSPALSSAGLLPAWLVNERGSDICGVQGRVDTDNNYFWSASKKLTSYSGCSARCAGQKRCKSFGYDDNVCMLFDESLSGNLEKDSRSDLTFYDVGCVDEDAGDTTPSVTAVRSTFSRVHISTARTTATRTATIPEPTATSFPGSNSTKSGSTSNATIPAVGSLISLRPTSTATASTTANGGDGETVADGTSDTTPADESPSTAALATEPASTLDSTPIATAAGIPSSSSSLSTNGSSIGNGTLVPLNATGLGAPVFRNNTRISV</sequence>